<dbReference type="Proteomes" id="UP001634394">
    <property type="component" value="Unassembled WGS sequence"/>
</dbReference>
<gene>
    <name evidence="3" type="ORF">ACJMK2_027979</name>
</gene>
<dbReference type="InterPro" id="IPR017850">
    <property type="entry name" value="Alkaline_phosphatase_core_sf"/>
</dbReference>
<evidence type="ECO:0000256" key="1">
    <source>
        <dbReference type="SAM" id="Phobius"/>
    </source>
</evidence>
<keyword evidence="1" id="KW-0472">Membrane</keyword>
<dbReference type="Gene3D" id="3.30.1360.180">
    <property type="match status" value="1"/>
</dbReference>
<dbReference type="CDD" id="cd16018">
    <property type="entry name" value="Enpp"/>
    <property type="match status" value="1"/>
</dbReference>
<keyword evidence="2" id="KW-0732">Signal</keyword>
<dbReference type="PANTHER" id="PTHR10151:SF120">
    <property type="entry name" value="BIS(5'-ADENOSYL)-TRIPHOSPHATASE"/>
    <property type="match status" value="1"/>
</dbReference>
<dbReference type="InterPro" id="IPR002591">
    <property type="entry name" value="Phosphodiest/P_Trfase"/>
</dbReference>
<reference evidence="3 4" key="1">
    <citation type="submission" date="2024-11" db="EMBL/GenBank/DDBJ databases">
        <title>Chromosome-level genome assembly of the freshwater bivalve Anodonta woodiana.</title>
        <authorList>
            <person name="Chen X."/>
        </authorList>
    </citation>
    <scope>NUCLEOTIDE SEQUENCE [LARGE SCALE GENOMIC DNA]</scope>
    <source>
        <strain evidence="3">MN2024</strain>
        <tissue evidence="3">Gills</tissue>
    </source>
</reference>
<organism evidence="3 4">
    <name type="scientific">Sinanodonta woodiana</name>
    <name type="common">Chinese pond mussel</name>
    <name type="synonym">Anodonta woodiana</name>
    <dbReference type="NCBI Taxonomy" id="1069815"/>
    <lineage>
        <taxon>Eukaryota</taxon>
        <taxon>Metazoa</taxon>
        <taxon>Spiralia</taxon>
        <taxon>Lophotrochozoa</taxon>
        <taxon>Mollusca</taxon>
        <taxon>Bivalvia</taxon>
        <taxon>Autobranchia</taxon>
        <taxon>Heteroconchia</taxon>
        <taxon>Palaeoheterodonta</taxon>
        <taxon>Unionida</taxon>
        <taxon>Unionoidea</taxon>
        <taxon>Unionidae</taxon>
        <taxon>Unioninae</taxon>
        <taxon>Sinanodonta</taxon>
    </lineage>
</organism>
<sequence length="498" mass="56650">MMAKYFYSAVQFLFFMLNSMEEVVYCDSTSNELPKLLLISMDGFRYDYLDRIPPANKSFFQYFINQGVRAKWVENVFPSVTFPNHYTIITGLYPENHGVVENRFYDPVFNETFLFENSKQNFESKWYDMGAEPVYVTNTKSGNGRLSGVVMWPAGLAAVKCTPPDRFISGAYWINKSIEFEQRIDYIIQWFSDPDYPINLGLLYFEEPDETGHPHGPESGEVNNVIAKLNEALGYLKKKLESKKLLEKINIIITADHGMLTHPQNKTINLDDKLDRSWYRLTGTDKNMLLVQVFPVKGFEDIVYNNLKNYSNLHVYKKDDKALKDLHYNDNRRIMPIILEPAPGYVIGTNDSLAGYTTVGVHGYDPAKVKEMHPFFIASGPAFKKDYSTGPISVVDLYPLMCHILGIKPAPNNGSLENIQHILVNPHKANILSVTIVTYILIFITLASVAGVFSIFVVRNSKTRQTFKFPTRNSASLSGYKHGADHRLLDSAGSDDEI</sequence>
<feature type="transmembrane region" description="Helical" evidence="1">
    <location>
        <begin position="436"/>
        <end position="458"/>
    </location>
</feature>
<keyword evidence="4" id="KW-1185">Reference proteome</keyword>
<protein>
    <submittedName>
        <fullName evidence="3">Uncharacterized protein</fullName>
    </submittedName>
</protein>
<dbReference type="PANTHER" id="PTHR10151">
    <property type="entry name" value="ECTONUCLEOTIDE PYROPHOSPHATASE/PHOSPHODIESTERASE"/>
    <property type="match status" value="1"/>
</dbReference>
<dbReference type="EMBL" id="JBJQND010000003">
    <property type="protein sequence ID" value="KAL3881553.1"/>
    <property type="molecule type" value="Genomic_DNA"/>
</dbReference>
<proteinExistence type="predicted"/>
<comment type="caution">
    <text evidence="3">The sequence shown here is derived from an EMBL/GenBank/DDBJ whole genome shotgun (WGS) entry which is preliminary data.</text>
</comment>
<dbReference type="AlphaFoldDB" id="A0ABD3X7S7"/>
<evidence type="ECO:0000256" key="2">
    <source>
        <dbReference type="SAM" id="SignalP"/>
    </source>
</evidence>
<evidence type="ECO:0000313" key="3">
    <source>
        <dbReference type="EMBL" id="KAL3881553.1"/>
    </source>
</evidence>
<keyword evidence="1" id="KW-0812">Transmembrane</keyword>
<name>A0ABD3X7S7_SINWO</name>
<dbReference type="Gene3D" id="3.40.720.10">
    <property type="entry name" value="Alkaline Phosphatase, subunit A"/>
    <property type="match status" value="1"/>
</dbReference>
<feature type="chain" id="PRO_5044766832" evidence="2">
    <location>
        <begin position="27"/>
        <end position="498"/>
    </location>
</feature>
<dbReference type="SUPFAM" id="SSF53649">
    <property type="entry name" value="Alkaline phosphatase-like"/>
    <property type="match status" value="1"/>
</dbReference>
<dbReference type="Pfam" id="PF01663">
    <property type="entry name" value="Phosphodiest"/>
    <property type="match status" value="1"/>
</dbReference>
<evidence type="ECO:0000313" key="4">
    <source>
        <dbReference type="Proteomes" id="UP001634394"/>
    </source>
</evidence>
<keyword evidence="1" id="KW-1133">Transmembrane helix</keyword>
<dbReference type="GO" id="GO:0016787">
    <property type="term" value="F:hydrolase activity"/>
    <property type="evidence" value="ECO:0007669"/>
    <property type="project" value="UniProtKB-ARBA"/>
</dbReference>
<feature type="signal peptide" evidence="2">
    <location>
        <begin position="1"/>
        <end position="26"/>
    </location>
</feature>
<accession>A0ABD3X7S7</accession>